<dbReference type="GO" id="GO:0005886">
    <property type="term" value="C:plasma membrane"/>
    <property type="evidence" value="ECO:0007669"/>
    <property type="project" value="UniProtKB-SubCell"/>
</dbReference>
<evidence type="ECO:0000256" key="12">
    <source>
        <dbReference type="SAM" id="MobiDB-lite"/>
    </source>
</evidence>
<comment type="subcellular location">
    <subcellularLocation>
        <location evidence="2 11">Cell membrane</location>
        <topology evidence="2 11">Lipid-anchor</topology>
    </subcellularLocation>
</comment>
<dbReference type="SUPFAM" id="SSF109998">
    <property type="entry name" value="Triger factor/SurA peptide-binding domain-like"/>
    <property type="match status" value="1"/>
</dbReference>
<dbReference type="SUPFAM" id="SSF54534">
    <property type="entry name" value="FKBP-like"/>
    <property type="match status" value="1"/>
</dbReference>
<dbReference type="InterPro" id="IPR027304">
    <property type="entry name" value="Trigger_fact/SurA_dom_sf"/>
</dbReference>
<keyword evidence="4 11" id="KW-1003">Cell membrane</keyword>
<feature type="chain" id="PRO_5011663545" description="Foldase protein PrsA" evidence="13">
    <location>
        <begin position="22"/>
        <end position="337"/>
    </location>
</feature>
<evidence type="ECO:0000313" key="15">
    <source>
        <dbReference type="EMBL" id="SER85355.1"/>
    </source>
</evidence>
<dbReference type="InterPro" id="IPR023059">
    <property type="entry name" value="Foldase_PrsA"/>
</dbReference>
<accession>A0A1H9SKY2</accession>
<dbReference type="PROSITE" id="PS51257">
    <property type="entry name" value="PROKAR_LIPOPROTEIN"/>
    <property type="match status" value="1"/>
</dbReference>
<evidence type="ECO:0000256" key="7">
    <source>
        <dbReference type="ARBA" id="ARBA00023136"/>
    </source>
</evidence>
<organism evidence="15 16">
    <name type="scientific">Gracilibacillus ureilyticus</name>
    <dbReference type="NCBI Taxonomy" id="531814"/>
    <lineage>
        <taxon>Bacteria</taxon>
        <taxon>Bacillati</taxon>
        <taxon>Bacillota</taxon>
        <taxon>Bacilli</taxon>
        <taxon>Bacillales</taxon>
        <taxon>Bacillaceae</taxon>
        <taxon>Gracilibacillus</taxon>
    </lineage>
</organism>
<sequence length="337" mass="37207">MKKLLMTVTVAASIAALSACSSDESETVVETGSGNITKEALYEELLEANGGPVIQDMVINTILEDKYEVSDAEVEAEIETYKSQYGEQWEMILQSSGYADEDDFKEDLKRNILQEKAITEDIEVTEEEINKHYERMQTELVASHILVADEETANEVLDKLNAGEDFATLAQEYSTDTGSAANGGDLGQFGPGKMVAEFEDAAYALEIDEISEPVQTQHGYHIIKVTDRVEVEDVKPLEDIKDQIRRQIAMTKVDNTTIQTKMQDLIDNAEIDVKIEQYSDLFAPAESATEQEAGEDTAEEPTEESGTEESADTEENAQTEEPADTEENAGADESTEE</sequence>
<evidence type="ECO:0000256" key="3">
    <source>
        <dbReference type="ARBA" id="ARBA00006071"/>
    </source>
</evidence>
<feature type="domain" description="PpiC" evidence="14">
    <location>
        <begin position="137"/>
        <end position="227"/>
    </location>
</feature>
<comment type="function">
    <text evidence="11">Plays a major role in protein secretion by helping the post-translocational extracellular folding of several secreted proteins.</text>
</comment>
<dbReference type="GO" id="GO:0003755">
    <property type="term" value="F:peptidyl-prolyl cis-trans isomerase activity"/>
    <property type="evidence" value="ECO:0007669"/>
    <property type="project" value="UniProtKB-UniRule"/>
</dbReference>
<evidence type="ECO:0000259" key="14">
    <source>
        <dbReference type="PROSITE" id="PS50198"/>
    </source>
</evidence>
<dbReference type="AlphaFoldDB" id="A0A1H9SKY2"/>
<dbReference type="InterPro" id="IPR000297">
    <property type="entry name" value="PPIase_PpiC"/>
</dbReference>
<dbReference type="EMBL" id="FOGL01000011">
    <property type="protein sequence ID" value="SER85355.1"/>
    <property type="molecule type" value="Genomic_DNA"/>
</dbReference>
<evidence type="ECO:0000256" key="6">
    <source>
        <dbReference type="ARBA" id="ARBA00023110"/>
    </source>
</evidence>
<dbReference type="EC" id="5.2.1.8" evidence="11"/>
<gene>
    <name evidence="11" type="primary">prsA</name>
    <name evidence="15" type="ORF">SAMN04487944_11156</name>
</gene>
<dbReference type="Gene3D" id="1.10.3120.10">
    <property type="entry name" value="Trigger factor, C-terminal domain"/>
    <property type="match status" value="1"/>
</dbReference>
<dbReference type="GO" id="GO:0015031">
    <property type="term" value="P:protein transport"/>
    <property type="evidence" value="ECO:0007669"/>
    <property type="project" value="InterPro"/>
</dbReference>
<dbReference type="OrthoDB" id="14196at2"/>
<feature type="region of interest" description="Disordered" evidence="12">
    <location>
        <begin position="285"/>
        <end position="337"/>
    </location>
</feature>
<dbReference type="GO" id="GO:0006457">
    <property type="term" value="P:protein folding"/>
    <property type="evidence" value="ECO:0007669"/>
    <property type="project" value="UniProtKB-UniRule"/>
</dbReference>
<dbReference type="PANTHER" id="PTHR47245:SF1">
    <property type="entry name" value="FOLDASE PROTEIN PRSA"/>
    <property type="match status" value="1"/>
</dbReference>
<name>A0A1H9SKY2_9BACI</name>
<dbReference type="PROSITE" id="PS50198">
    <property type="entry name" value="PPIC_PPIASE_2"/>
    <property type="match status" value="1"/>
</dbReference>
<dbReference type="RefSeq" id="WP_089741236.1">
    <property type="nucleotide sequence ID" value="NZ_FOGL01000011.1"/>
</dbReference>
<keyword evidence="8 11" id="KW-0564">Palmitate</keyword>
<comment type="catalytic activity">
    <reaction evidence="1 11">
        <text>[protein]-peptidylproline (omega=180) = [protein]-peptidylproline (omega=0)</text>
        <dbReference type="Rhea" id="RHEA:16237"/>
        <dbReference type="Rhea" id="RHEA-COMP:10747"/>
        <dbReference type="Rhea" id="RHEA-COMP:10748"/>
        <dbReference type="ChEBI" id="CHEBI:83833"/>
        <dbReference type="ChEBI" id="CHEBI:83834"/>
        <dbReference type="EC" id="5.2.1.8"/>
    </reaction>
</comment>
<evidence type="ECO:0000256" key="10">
    <source>
        <dbReference type="ARBA" id="ARBA00023288"/>
    </source>
</evidence>
<protein>
    <recommendedName>
        <fullName evidence="11">Foldase protein PrsA</fullName>
        <ecNumber evidence="11">5.2.1.8</ecNumber>
    </recommendedName>
</protein>
<feature type="signal peptide" evidence="13">
    <location>
        <begin position="1"/>
        <end position="21"/>
    </location>
</feature>
<evidence type="ECO:0000256" key="1">
    <source>
        <dbReference type="ARBA" id="ARBA00000971"/>
    </source>
</evidence>
<reference evidence="15 16" key="1">
    <citation type="submission" date="2016-10" db="EMBL/GenBank/DDBJ databases">
        <authorList>
            <person name="de Groot N.N."/>
        </authorList>
    </citation>
    <scope>NUCLEOTIDE SEQUENCE [LARGE SCALE GENOMIC DNA]</scope>
    <source>
        <strain evidence="15 16">CGMCC 1.7727</strain>
    </source>
</reference>
<keyword evidence="5 11" id="KW-0732">Signal</keyword>
<dbReference type="InterPro" id="IPR023058">
    <property type="entry name" value="PPIase_PpiC_CS"/>
</dbReference>
<dbReference type="InterPro" id="IPR037041">
    <property type="entry name" value="Trigger_fac_C_sf"/>
</dbReference>
<comment type="similarity">
    <text evidence="3 11">Belongs to the PrsA family.</text>
</comment>
<evidence type="ECO:0000256" key="4">
    <source>
        <dbReference type="ARBA" id="ARBA00022475"/>
    </source>
</evidence>
<keyword evidence="10 11" id="KW-0449">Lipoprotein</keyword>
<dbReference type="Proteomes" id="UP000199687">
    <property type="component" value="Unassembled WGS sequence"/>
</dbReference>
<dbReference type="HAMAP" id="MF_01145">
    <property type="entry name" value="Foldase_PrsA"/>
    <property type="match status" value="1"/>
</dbReference>
<evidence type="ECO:0000256" key="2">
    <source>
        <dbReference type="ARBA" id="ARBA00004193"/>
    </source>
</evidence>
<evidence type="ECO:0000256" key="9">
    <source>
        <dbReference type="ARBA" id="ARBA00023235"/>
    </source>
</evidence>
<proteinExistence type="inferred from homology"/>
<dbReference type="PANTHER" id="PTHR47245">
    <property type="entry name" value="PEPTIDYLPROLYL ISOMERASE"/>
    <property type="match status" value="1"/>
</dbReference>
<evidence type="ECO:0000313" key="16">
    <source>
        <dbReference type="Proteomes" id="UP000199687"/>
    </source>
</evidence>
<evidence type="ECO:0000256" key="8">
    <source>
        <dbReference type="ARBA" id="ARBA00023139"/>
    </source>
</evidence>
<dbReference type="InterPro" id="IPR046357">
    <property type="entry name" value="PPIase_dom_sf"/>
</dbReference>
<evidence type="ECO:0000256" key="11">
    <source>
        <dbReference type="HAMAP-Rule" id="MF_01145"/>
    </source>
</evidence>
<keyword evidence="6 11" id="KW-0697">Rotamase</keyword>
<dbReference type="STRING" id="531814.SAMN04487944_11156"/>
<dbReference type="InterPro" id="IPR050245">
    <property type="entry name" value="PrsA_foldase"/>
</dbReference>
<dbReference type="Gene3D" id="3.10.50.40">
    <property type="match status" value="1"/>
</dbReference>
<dbReference type="Pfam" id="PF00639">
    <property type="entry name" value="Rotamase"/>
    <property type="match status" value="1"/>
</dbReference>
<dbReference type="PROSITE" id="PS01096">
    <property type="entry name" value="PPIC_PPIASE_1"/>
    <property type="match status" value="1"/>
</dbReference>
<keyword evidence="7 11" id="KW-0472">Membrane</keyword>
<keyword evidence="9 11" id="KW-0413">Isomerase</keyword>
<evidence type="ECO:0000256" key="13">
    <source>
        <dbReference type="SAM" id="SignalP"/>
    </source>
</evidence>
<feature type="compositionally biased region" description="Acidic residues" evidence="12">
    <location>
        <begin position="292"/>
        <end position="337"/>
    </location>
</feature>
<keyword evidence="16" id="KW-1185">Reference proteome</keyword>
<evidence type="ECO:0000256" key="5">
    <source>
        <dbReference type="ARBA" id="ARBA00022729"/>
    </source>
</evidence>